<keyword evidence="1" id="KW-0472">Membrane</keyword>
<evidence type="ECO:0000313" key="3">
    <source>
        <dbReference type="Proteomes" id="UP000076858"/>
    </source>
</evidence>
<feature type="transmembrane region" description="Helical" evidence="1">
    <location>
        <begin position="61"/>
        <end position="82"/>
    </location>
</feature>
<evidence type="ECO:0000313" key="2">
    <source>
        <dbReference type="EMBL" id="KZS16173.1"/>
    </source>
</evidence>
<proteinExistence type="predicted"/>
<protein>
    <submittedName>
        <fullName evidence="2">Uncharacterized protein</fullName>
    </submittedName>
</protein>
<dbReference type="Proteomes" id="UP000076858">
    <property type="component" value="Unassembled WGS sequence"/>
</dbReference>
<organism evidence="2 3">
    <name type="scientific">Daphnia magna</name>
    <dbReference type="NCBI Taxonomy" id="35525"/>
    <lineage>
        <taxon>Eukaryota</taxon>
        <taxon>Metazoa</taxon>
        <taxon>Ecdysozoa</taxon>
        <taxon>Arthropoda</taxon>
        <taxon>Crustacea</taxon>
        <taxon>Branchiopoda</taxon>
        <taxon>Diplostraca</taxon>
        <taxon>Cladocera</taxon>
        <taxon>Anomopoda</taxon>
        <taxon>Daphniidae</taxon>
        <taxon>Daphnia</taxon>
    </lineage>
</organism>
<gene>
    <name evidence="2" type="ORF">APZ42_018121</name>
</gene>
<comment type="caution">
    <text evidence="2">The sequence shown here is derived from an EMBL/GenBank/DDBJ whole genome shotgun (WGS) entry which is preliminary data.</text>
</comment>
<name>A0A164ZBN7_9CRUS</name>
<sequence length="83" mass="9940">MSCKSIKQGRALLRVSFVFVCLTSTEENHHLENQEKLFTLFYVVSIPAHDYFVVRRKTFNIPLLFPFFFFNMSFTIFFFVSLR</sequence>
<keyword evidence="1" id="KW-0812">Transmembrane</keyword>
<keyword evidence="1" id="KW-1133">Transmembrane helix</keyword>
<evidence type="ECO:0000256" key="1">
    <source>
        <dbReference type="SAM" id="Phobius"/>
    </source>
</evidence>
<reference evidence="2 3" key="1">
    <citation type="submission" date="2016-03" db="EMBL/GenBank/DDBJ databases">
        <title>EvidentialGene: Evidence-directed Construction of Genes on Genomes.</title>
        <authorList>
            <person name="Gilbert D.G."/>
            <person name="Choi J.-H."/>
            <person name="Mockaitis K."/>
            <person name="Colbourne J."/>
            <person name="Pfrender M."/>
        </authorList>
    </citation>
    <scope>NUCLEOTIDE SEQUENCE [LARGE SCALE GENOMIC DNA]</scope>
    <source>
        <strain evidence="2 3">Xinb3</strain>
        <tissue evidence="2">Complete organism</tissue>
    </source>
</reference>
<keyword evidence="3" id="KW-1185">Reference proteome</keyword>
<dbReference type="EMBL" id="LRGB01000745">
    <property type="protein sequence ID" value="KZS16173.1"/>
    <property type="molecule type" value="Genomic_DNA"/>
</dbReference>
<accession>A0A164ZBN7</accession>
<dbReference type="AlphaFoldDB" id="A0A164ZBN7"/>